<dbReference type="PROSITE" id="PS00108">
    <property type="entry name" value="PROTEIN_KINASE_ST"/>
    <property type="match status" value="1"/>
</dbReference>
<dbReference type="InterPro" id="IPR051681">
    <property type="entry name" value="Ser/Thr_Kinases-Pseudokinases"/>
</dbReference>
<feature type="compositionally biased region" description="Pro residues" evidence="2">
    <location>
        <begin position="301"/>
        <end position="334"/>
    </location>
</feature>
<feature type="compositionally biased region" description="Low complexity" evidence="2">
    <location>
        <begin position="338"/>
        <end position="351"/>
    </location>
</feature>
<dbReference type="SMART" id="SM00220">
    <property type="entry name" value="S_TKc"/>
    <property type="match status" value="1"/>
</dbReference>
<dbReference type="GO" id="GO:0007166">
    <property type="term" value="P:cell surface receptor signaling pathway"/>
    <property type="evidence" value="ECO:0007669"/>
    <property type="project" value="InterPro"/>
</dbReference>
<dbReference type="CDD" id="cd21037">
    <property type="entry name" value="MLKL_NTD"/>
    <property type="match status" value="1"/>
</dbReference>
<dbReference type="Gene3D" id="3.80.10.10">
    <property type="entry name" value="Ribonuclease Inhibitor"/>
    <property type="match status" value="1"/>
</dbReference>
<gene>
    <name evidence="4" type="ORF">CYMTET_30360</name>
</gene>
<evidence type="ECO:0000256" key="1">
    <source>
        <dbReference type="ARBA" id="ARBA00004430"/>
    </source>
</evidence>
<organism evidence="4 5">
    <name type="scientific">Cymbomonas tetramitiformis</name>
    <dbReference type="NCBI Taxonomy" id="36881"/>
    <lineage>
        <taxon>Eukaryota</taxon>
        <taxon>Viridiplantae</taxon>
        <taxon>Chlorophyta</taxon>
        <taxon>Pyramimonadophyceae</taxon>
        <taxon>Pyramimonadales</taxon>
        <taxon>Pyramimonadaceae</taxon>
        <taxon>Cymbomonas</taxon>
    </lineage>
</organism>
<dbReference type="AlphaFoldDB" id="A0AAE0FJA8"/>
<feature type="region of interest" description="Disordered" evidence="2">
    <location>
        <begin position="386"/>
        <end position="420"/>
    </location>
</feature>
<dbReference type="PROSITE" id="PS50011">
    <property type="entry name" value="PROTEIN_KINASE_DOM"/>
    <property type="match status" value="1"/>
</dbReference>
<feature type="compositionally biased region" description="Pro residues" evidence="2">
    <location>
        <begin position="168"/>
        <end position="192"/>
    </location>
</feature>
<dbReference type="InterPro" id="IPR001245">
    <property type="entry name" value="Ser-Thr/Tyr_kinase_cat_dom"/>
</dbReference>
<proteinExistence type="predicted"/>
<dbReference type="EMBL" id="LGRX02017493">
    <property type="protein sequence ID" value="KAK3260697.1"/>
    <property type="molecule type" value="Genomic_DNA"/>
</dbReference>
<feature type="compositionally biased region" description="Basic and acidic residues" evidence="2">
    <location>
        <begin position="407"/>
        <end position="419"/>
    </location>
</feature>
<feature type="region of interest" description="Disordered" evidence="2">
    <location>
        <begin position="300"/>
        <end position="351"/>
    </location>
</feature>
<evidence type="ECO:0000256" key="2">
    <source>
        <dbReference type="SAM" id="MobiDB-lite"/>
    </source>
</evidence>
<sequence>MADGDNGGMTAMHAWVASSGRGRHTATNGSRGMDAAGAWVLRDNSLTGTMPTEMEALTQLTYLSISNNNLAVPPPPSPPTSFTNSFSSQLADSAGVGTLDVEIASIVSGSVRVQSSVYFLDTATSTASAFAAVLSSDPASVFTVFGDTYGDISVAGISIQTVTRIYSPPPPIFPPSPPPPSPSPPTPSPPPVHTVYITSDDNTEGSTTIYWDGATSTTCLHAVLSAEVSSSLTSVFVEASGPTSFTFSRSAVEICAIDGGCQLEICGFNLGTYTLSGTAVFDDGTPDKAIDGTLYVFNAPLSPPPSSPPPRDIPSPPSPPRLPPPLQPPRPPYLPIESVPSSSSSSSDSSTSPVIYAGAASGFALVVAIAAALYYYQRRRSHQVLPSTQQIHKKGLKPSAQQNGSLKVDDASQEGDKTGDMSAHVVEISQAASAAGVDGVTLTSTAAAQVDVQMELDHSGALQKAGDPSSAFSFTSGFVPAAELAGLALGSAMSSFAVLKSVAAIAAEIYSLYRCVKANHQLCRRLGERAMSLQSSLSRFAASLHEASSRTQQLEEEDYHSLNTQLIRVLQSMERAHDLIQAWGGAKHTFFGKLKRALLSRHFHEEFLECNQQLSDCLADLRGDAILQMFTKQISLPDPSTWPVENQEDSHADLQMMPSAIASIAKSQTELASSLAAVHLSVQEMKSGLEAQGVTAASLEKGFMHMEMKLDHIEGKLDQYNINVSQNFDDMQMQMKKIEELLRTNSDVGKKAPGKTSSKRRFLQEKMPHLAISFADLRILQEVGSGGFGTVYRGTWQGNEVAYKEIVIEGNNERASKRQILELYKEAYIMSLLRTPLVCGLYGVTLEAPHYGLVLPYYSGGALDDFLRDTQVQITEDMCLHMALNMATAMAHLHSCSPPIIHGDLKSRNVLLEVPWKSGVQPKLVLCDFGLSTVKMDVQSTVGGSTLASMATQKHGGGTLNWKAPELFEQEADVTKQSDVYAFAMVMYELAARKYPFQGLPDIRVLQLVVDKQERPKIPTSVLQPYAELMKECWAQDPMKRPSFSEVEKRLRQMIDVYYSSSMLSADDIPQIDPGFKSRKVIDWYDSAKSTTHSSPTRTIVI</sequence>
<evidence type="ECO:0000313" key="4">
    <source>
        <dbReference type="EMBL" id="KAK3260697.1"/>
    </source>
</evidence>
<dbReference type="Proteomes" id="UP001190700">
    <property type="component" value="Unassembled WGS sequence"/>
</dbReference>
<dbReference type="InterPro" id="IPR011009">
    <property type="entry name" value="Kinase-like_dom_sf"/>
</dbReference>
<evidence type="ECO:0000313" key="5">
    <source>
        <dbReference type="Proteomes" id="UP001190700"/>
    </source>
</evidence>
<keyword evidence="5" id="KW-1185">Reference proteome</keyword>
<dbReference type="CDD" id="cd13999">
    <property type="entry name" value="STKc_MAP3K-like"/>
    <property type="match status" value="1"/>
</dbReference>
<dbReference type="Gene3D" id="1.20.930.20">
    <property type="entry name" value="Adaptor protein Cbl, N-terminal domain"/>
    <property type="match status" value="1"/>
</dbReference>
<dbReference type="InterPro" id="IPR000719">
    <property type="entry name" value="Prot_kinase_dom"/>
</dbReference>
<dbReference type="InterPro" id="IPR059179">
    <property type="entry name" value="MLKL-like_MCAfunc"/>
</dbReference>
<feature type="domain" description="Protein kinase" evidence="3">
    <location>
        <begin position="777"/>
        <end position="1059"/>
    </location>
</feature>
<comment type="subcellular location">
    <subcellularLocation>
        <location evidence="1">Cytoplasm</location>
        <location evidence="1">Cytoskeleton</location>
        <location evidence="1">Cilium axoneme</location>
    </subcellularLocation>
</comment>
<dbReference type="InterPro" id="IPR008271">
    <property type="entry name" value="Ser/Thr_kinase_AS"/>
</dbReference>
<accession>A0AAE0FJA8</accession>
<dbReference type="GO" id="GO:0005524">
    <property type="term" value="F:ATP binding"/>
    <property type="evidence" value="ECO:0007669"/>
    <property type="project" value="InterPro"/>
</dbReference>
<dbReference type="Pfam" id="PF22215">
    <property type="entry name" value="MLKL_N"/>
    <property type="match status" value="1"/>
</dbReference>
<dbReference type="InterPro" id="IPR036537">
    <property type="entry name" value="Adaptor_Cbl_N_dom_sf"/>
</dbReference>
<dbReference type="Gene3D" id="1.10.510.10">
    <property type="entry name" value="Transferase(Phosphotransferase) domain 1"/>
    <property type="match status" value="1"/>
</dbReference>
<comment type="caution">
    <text evidence="4">The sequence shown here is derived from an EMBL/GenBank/DDBJ whole genome shotgun (WGS) entry which is preliminary data.</text>
</comment>
<dbReference type="Pfam" id="PF07714">
    <property type="entry name" value="PK_Tyr_Ser-Thr"/>
    <property type="match status" value="1"/>
</dbReference>
<dbReference type="GO" id="GO:0005930">
    <property type="term" value="C:axoneme"/>
    <property type="evidence" value="ECO:0007669"/>
    <property type="project" value="UniProtKB-SubCell"/>
</dbReference>
<protein>
    <recommendedName>
        <fullName evidence="3">Protein kinase domain-containing protein</fullName>
    </recommendedName>
</protein>
<evidence type="ECO:0000259" key="3">
    <source>
        <dbReference type="PROSITE" id="PS50011"/>
    </source>
</evidence>
<feature type="region of interest" description="Disordered" evidence="2">
    <location>
        <begin position="168"/>
        <end position="194"/>
    </location>
</feature>
<name>A0AAE0FJA8_9CHLO</name>
<dbReference type="InterPro" id="IPR032675">
    <property type="entry name" value="LRR_dom_sf"/>
</dbReference>
<dbReference type="SUPFAM" id="SSF56112">
    <property type="entry name" value="Protein kinase-like (PK-like)"/>
    <property type="match status" value="1"/>
</dbReference>
<dbReference type="PANTHER" id="PTHR44329">
    <property type="entry name" value="SERINE/THREONINE-PROTEIN KINASE TNNI3K-RELATED"/>
    <property type="match status" value="1"/>
</dbReference>
<reference evidence="4 5" key="1">
    <citation type="journal article" date="2015" name="Genome Biol. Evol.">
        <title>Comparative Genomics of a Bacterivorous Green Alga Reveals Evolutionary Causalities and Consequences of Phago-Mixotrophic Mode of Nutrition.</title>
        <authorList>
            <person name="Burns J.A."/>
            <person name="Paasch A."/>
            <person name="Narechania A."/>
            <person name="Kim E."/>
        </authorList>
    </citation>
    <scope>NUCLEOTIDE SEQUENCE [LARGE SCALE GENOMIC DNA]</scope>
    <source>
        <strain evidence="4 5">PLY_AMNH</strain>
    </source>
</reference>
<dbReference type="InterPro" id="IPR054000">
    <property type="entry name" value="MLKL_N"/>
</dbReference>
<dbReference type="GO" id="GO:0004674">
    <property type="term" value="F:protein serine/threonine kinase activity"/>
    <property type="evidence" value="ECO:0007669"/>
    <property type="project" value="TreeGrafter"/>
</dbReference>